<keyword evidence="2" id="KW-1185">Reference proteome</keyword>
<dbReference type="AlphaFoldDB" id="A0A1W1UBK0"/>
<dbReference type="SFLD" id="SFLDS00003">
    <property type="entry name" value="Haloacid_Dehalogenase"/>
    <property type="match status" value="1"/>
</dbReference>
<dbReference type="InterPro" id="IPR023214">
    <property type="entry name" value="HAD_sf"/>
</dbReference>
<name>A0A1W1UBK0_9PAST</name>
<dbReference type="Gene3D" id="3.40.50.1000">
    <property type="entry name" value="HAD superfamily/HAD-like"/>
    <property type="match status" value="1"/>
</dbReference>
<proteinExistence type="predicted"/>
<dbReference type="InterPro" id="IPR006439">
    <property type="entry name" value="HAD-SF_hydro_IA"/>
</dbReference>
<dbReference type="GO" id="GO:0016787">
    <property type="term" value="F:hydrolase activity"/>
    <property type="evidence" value="ECO:0007669"/>
    <property type="project" value="UniProtKB-KW"/>
</dbReference>
<gene>
    <name evidence="1" type="ORF">SAMN05660772_00125</name>
</gene>
<dbReference type="Pfam" id="PF00702">
    <property type="entry name" value="Hydrolase"/>
    <property type="match status" value="1"/>
</dbReference>
<accession>A0A1W1UBK0</accession>
<dbReference type="NCBIfam" id="TIGR01509">
    <property type="entry name" value="HAD-SF-IA-v3"/>
    <property type="match status" value="1"/>
</dbReference>
<protein>
    <submittedName>
        <fullName evidence="1">Putative hydrolase of the HAD superfamily</fullName>
    </submittedName>
</protein>
<dbReference type="PANTHER" id="PTHR43611:SF3">
    <property type="entry name" value="FLAVIN MONONUCLEOTIDE HYDROLASE 1, CHLOROPLATIC"/>
    <property type="match status" value="1"/>
</dbReference>
<sequence>MQKTVIFDLGNVLIKWEPETILQRFTADPVEREQYRAVFFSQTWLALDAGLIEYDNALKLFSLLLNKPLGEMERFMQTVRESFEPLPLAVDLLHDLAKQNVDLICISNMPLHAYAYLKKRYDYWHLFRGIVISAEVQLLKPHLGIFHQTVEQYRLDPNRTFFIDDSQANIEAAQKCGISGVCYQNDQTGIEQVYRFLAQK</sequence>
<dbReference type="EMBL" id="FWWV01000001">
    <property type="protein sequence ID" value="SMB78447.1"/>
    <property type="molecule type" value="Genomic_DNA"/>
</dbReference>
<evidence type="ECO:0000313" key="2">
    <source>
        <dbReference type="Proteomes" id="UP000192408"/>
    </source>
</evidence>
<dbReference type="Proteomes" id="UP000192408">
    <property type="component" value="Unassembled WGS sequence"/>
</dbReference>
<dbReference type="RefSeq" id="WP_159460704.1">
    <property type="nucleotide sequence ID" value="NZ_FWWV01000001.1"/>
</dbReference>
<dbReference type="STRING" id="1122938.SAMN05660772_00125"/>
<dbReference type="InterPro" id="IPR036412">
    <property type="entry name" value="HAD-like_sf"/>
</dbReference>
<evidence type="ECO:0000313" key="1">
    <source>
        <dbReference type="EMBL" id="SMB78447.1"/>
    </source>
</evidence>
<keyword evidence="1" id="KW-0378">Hydrolase</keyword>
<dbReference type="SUPFAM" id="SSF56784">
    <property type="entry name" value="HAD-like"/>
    <property type="match status" value="1"/>
</dbReference>
<dbReference type="SFLD" id="SFLDG01129">
    <property type="entry name" value="C1.5:_HAD__Beta-PGM__Phosphata"/>
    <property type="match status" value="1"/>
</dbReference>
<dbReference type="Gene3D" id="1.10.150.240">
    <property type="entry name" value="Putative phosphatase, domain 2"/>
    <property type="match status" value="1"/>
</dbReference>
<reference evidence="2" key="1">
    <citation type="submission" date="2017-04" db="EMBL/GenBank/DDBJ databases">
        <authorList>
            <person name="Varghese N."/>
            <person name="Submissions S."/>
        </authorList>
    </citation>
    <scope>NUCLEOTIDE SEQUENCE [LARGE SCALE GENOMIC DNA]</scope>
    <source>
        <strain evidence="2">DSM 23072</strain>
    </source>
</reference>
<dbReference type="InterPro" id="IPR023198">
    <property type="entry name" value="PGP-like_dom2"/>
</dbReference>
<dbReference type="CDD" id="cd02603">
    <property type="entry name" value="HAD_sEH-N_like"/>
    <property type="match status" value="1"/>
</dbReference>
<organism evidence="1 2">
    <name type="scientific">Pasteurella testudinis DSM 23072</name>
    <dbReference type="NCBI Taxonomy" id="1122938"/>
    <lineage>
        <taxon>Bacteria</taxon>
        <taxon>Pseudomonadati</taxon>
        <taxon>Pseudomonadota</taxon>
        <taxon>Gammaproteobacteria</taxon>
        <taxon>Pasteurellales</taxon>
        <taxon>Pasteurellaceae</taxon>
        <taxon>Pasteurella</taxon>
    </lineage>
</organism>
<dbReference type="PANTHER" id="PTHR43611">
    <property type="entry name" value="ALPHA-D-GLUCOSE 1-PHOSPHATE PHOSPHATASE"/>
    <property type="match status" value="1"/>
</dbReference>